<evidence type="ECO:0000313" key="4">
    <source>
        <dbReference type="Proteomes" id="UP000287853"/>
    </source>
</evidence>
<dbReference type="Gene3D" id="2.60.60.30">
    <property type="entry name" value="sav2460 like domains"/>
    <property type="match status" value="1"/>
</dbReference>
<evidence type="ECO:0000313" key="3">
    <source>
        <dbReference type="EMBL" id="RWX45727.1"/>
    </source>
</evidence>
<sequence>MAIKLTKGANISLAKEAPGLTDAVLGLGWGQQKTKGFLGRTKLVDVDLDASCLMFDEQKNLKDAVWFQQLKSKDGSIKHTGDDRTGGGKEGTPNEEIVVQLNAVPSNILSLVFTVNSFTSDSFDGIPNAFCVLKDNKTQNIIAKYDLSVQGGGHTGLVIAKLYRHNNEWKFKALGEWGAGRTFDKLLPIITPSL</sequence>
<dbReference type="InterPro" id="IPR051324">
    <property type="entry name" value="Stress/Tellurium_Resist"/>
</dbReference>
<dbReference type="GO" id="GO:0046690">
    <property type="term" value="P:response to tellurium ion"/>
    <property type="evidence" value="ECO:0007669"/>
    <property type="project" value="UniProtKB-KW"/>
</dbReference>
<dbReference type="Proteomes" id="UP000287853">
    <property type="component" value="Unassembled WGS sequence"/>
</dbReference>
<accession>A0A3S3UA96</accession>
<dbReference type="InterPro" id="IPR003325">
    <property type="entry name" value="TerD"/>
</dbReference>
<keyword evidence="4" id="KW-1185">Reference proteome</keyword>
<reference evidence="3 4" key="1">
    <citation type="submission" date="2017-01" db="EMBL/GenBank/DDBJ databases">
        <title>The cable genome- insights into the physiology and evolution of filamentous bacteria capable of sulfide oxidation via long distance electron transfer.</title>
        <authorList>
            <person name="Schreiber L."/>
            <person name="Bjerg J.T."/>
            <person name="Boggild A."/>
            <person name="Van De Vossenberg J."/>
            <person name="Meysman F."/>
            <person name="Nielsen L.P."/>
            <person name="Schramm A."/>
            <person name="Kjeldsen K.U."/>
        </authorList>
    </citation>
    <scope>NUCLEOTIDE SEQUENCE [LARGE SCALE GENOMIC DNA]</scope>
    <source>
        <strain evidence="3">MCF</strain>
    </source>
</reference>
<protein>
    <submittedName>
        <fullName evidence="3">Tellurium resistance protein TerZ</fullName>
    </submittedName>
</protein>
<organism evidence="3 4">
    <name type="scientific">Candidatus Electrothrix aarhusensis</name>
    <dbReference type="NCBI Taxonomy" id="1859131"/>
    <lineage>
        <taxon>Bacteria</taxon>
        <taxon>Pseudomonadati</taxon>
        <taxon>Thermodesulfobacteriota</taxon>
        <taxon>Desulfobulbia</taxon>
        <taxon>Desulfobulbales</taxon>
        <taxon>Desulfobulbaceae</taxon>
        <taxon>Candidatus Electrothrix</taxon>
    </lineage>
</organism>
<dbReference type="Pfam" id="PF02342">
    <property type="entry name" value="TerD"/>
    <property type="match status" value="1"/>
</dbReference>
<dbReference type="AlphaFoldDB" id="A0A3S3UA96"/>
<dbReference type="PANTHER" id="PTHR32097:SF17">
    <property type="entry name" value="CAMP-BINDING PROTEIN 1-RELATED"/>
    <property type="match status" value="1"/>
</dbReference>
<dbReference type="CDD" id="cd06974">
    <property type="entry name" value="TerD_like"/>
    <property type="match status" value="1"/>
</dbReference>
<keyword evidence="1" id="KW-0778">Tellurium resistance</keyword>
<evidence type="ECO:0000256" key="1">
    <source>
        <dbReference type="ARBA" id="ARBA00022686"/>
    </source>
</evidence>
<gene>
    <name evidence="3" type="ORF">H206_00690</name>
</gene>
<comment type="caution">
    <text evidence="3">The sequence shown here is derived from an EMBL/GenBank/DDBJ whole genome shotgun (WGS) entry which is preliminary data.</text>
</comment>
<evidence type="ECO:0000259" key="2">
    <source>
        <dbReference type="Pfam" id="PF02342"/>
    </source>
</evidence>
<dbReference type="PANTHER" id="PTHR32097">
    <property type="entry name" value="CAMP-BINDING PROTEIN 1-RELATED"/>
    <property type="match status" value="1"/>
</dbReference>
<proteinExistence type="predicted"/>
<name>A0A3S3UA96_9BACT</name>
<dbReference type="EMBL" id="MTKO01000073">
    <property type="protein sequence ID" value="RWX45727.1"/>
    <property type="molecule type" value="Genomic_DNA"/>
</dbReference>
<feature type="domain" description="TerD" evidence="2">
    <location>
        <begin position="1"/>
        <end position="176"/>
    </location>
</feature>